<keyword evidence="2 3" id="KW-0479">Metal-binding</keyword>
<feature type="binding site" evidence="2">
    <location>
        <position position="164"/>
    </location>
    <ligand>
        <name>Zn(2+)</name>
        <dbReference type="ChEBI" id="CHEBI:29105"/>
        <note>catalytic</note>
    </ligand>
</feature>
<dbReference type="AlphaFoldDB" id="A0A0B2URW7"/>
<feature type="signal peptide" evidence="3">
    <location>
        <begin position="1"/>
        <end position="25"/>
    </location>
</feature>
<dbReference type="InterPro" id="IPR001506">
    <property type="entry name" value="Peptidase_M12A"/>
</dbReference>
<dbReference type="CDD" id="cd04280">
    <property type="entry name" value="ZnMc_astacin_like"/>
    <property type="match status" value="1"/>
</dbReference>
<evidence type="ECO:0000313" key="7">
    <source>
        <dbReference type="Proteomes" id="UP000031036"/>
    </source>
</evidence>
<dbReference type="Proteomes" id="UP000031036">
    <property type="component" value="Unassembled WGS sequence"/>
</dbReference>
<keyword evidence="2 3" id="KW-0645">Protease</keyword>
<proteinExistence type="predicted"/>
<keyword evidence="2 3" id="KW-0378">Hydrolase</keyword>
<protein>
    <recommendedName>
        <fullName evidence="3">Metalloendopeptidase</fullName>
        <ecNumber evidence="3">3.4.24.-</ecNumber>
    </recommendedName>
</protein>
<dbReference type="InterPro" id="IPR024079">
    <property type="entry name" value="MetalloPept_cat_dom_sf"/>
</dbReference>
<sequence>MWSPSMHHRTEALFALLFLLHTTLAKRGQRIEIGNQEGGDIKQPQDEGNNVWLMLNALSSHSPFKWDRINTTDVLYRIPYVINGLYDSEELDIIWKAMRSIEQNTCIRFEERKSEEDFLELQNKIHHGCYTGVGRMRGRNVMMLEANNMLTCIERDIVIHELMHTIGLWHEHMRNDRDKYIRIRYENIAPRYRSQFDMVPEAESNTFGTNYNYRSVMHYGKKAFSKRRGLITIETLDPVYQDVIGKARDAAPSDYYKICAMYECNRCMGKPFKNVESMKQTSSFATTKLSTKLRRSVDVTTSNDQTFRSSDPDR</sequence>
<dbReference type="SMART" id="SM00235">
    <property type="entry name" value="ZnMc"/>
    <property type="match status" value="1"/>
</dbReference>
<dbReference type="GO" id="GO:0004222">
    <property type="term" value="F:metalloendopeptidase activity"/>
    <property type="evidence" value="ECO:0007669"/>
    <property type="project" value="UniProtKB-UniRule"/>
</dbReference>
<feature type="compositionally biased region" description="Polar residues" evidence="4">
    <location>
        <begin position="298"/>
        <end position="314"/>
    </location>
</feature>
<feature type="active site" evidence="2">
    <location>
        <position position="161"/>
    </location>
</feature>
<feature type="domain" description="Peptidase M12A" evidence="5">
    <location>
        <begin position="56"/>
        <end position="265"/>
    </location>
</feature>
<feature type="binding site" evidence="2">
    <location>
        <position position="170"/>
    </location>
    <ligand>
        <name>Zn(2+)</name>
        <dbReference type="ChEBI" id="CHEBI:29105"/>
        <note>catalytic</note>
    </ligand>
</feature>
<comment type="caution">
    <text evidence="2">Lacks conserved residue(s) required for the propagation of feature annotation.</text>
</comment>
<comment type="caution">
    <text evidence="6">The sequence shown here is derived from an EMBL/GenBank/DDBJ whole genome shotgun (WGS) entry which is preliminary data.</text>
</comment>
<dbReference type="InterPro" id="IPR034035">
    <property type="entry name" value="Astacin-like_dom"/>
</dbReference>
<feature type="region of interest" description="Disordered" evidence="4">
    <location>
        <begin position="295"/>
        <end position="314"/>
    </location>
</feature>
<dbReference type="SUPFAM" id="SSF55486">
    <property type="entry name" value="Metalloproteases ('zincins'), catalytic domain"/>
    <property type="match status" value="1"/>
</dbReference>
<dbReference type="PANTHER" id="PTHR10127:SF880">
    <property type="entry name" value="ZINC METALLOPROTEINASE NAS-5"/>
    <property type="match status" value="1"/>
</dbReference>
<dbReference type="OMA" id="RDIVIHE"/>
<dbReference type="OrthoDB" id="7721051at2759"/>
<keyword evidence="1" id="KW-1015">Disulfide bond</keyword>
<dbReference type="PANTHER" id="PTHR10127">
    <property type="entry name" value="DISCOIDIN, CUB, EGF, LAMININ , AND ZINC METALLOPROTEASE DOMAIN CONTAINING"/>
    <property type="match status" value="1"/>
</dbReference>
<feature type="binding site" evidence="2">
    <location>
        <position position="160"/>
    </location>
    <ligand>
        <name>Zn(2+)</name>
        <dbReference type="ChEBI" id="CHEBI:29105"/>
        <note>catalytic</note>
    </ligand>
</feature>
<dbReference type="Gene3D" id="3.40.390.10">
    <property type="entry name" value="Collagenase (Catalytic Domain)"/>
    <property type="match status" value="1"/>
</dbReference>
<dbReference type="GO" id="GO:0008270">
    <property type="term" value="F:zinc ion binding"/>
    <property type="evidence" value="ECO:0007669"/>
    <property type="project" value="UniProtKB-UniRule"/>
</dbReference>
<evidence type="ECO:0000256" key="2">
    <source>
        <dbReference type="PROSITE-ProRule" id="PRU01211"/>
    </source>
</evidence>
<gene>
    <name evidence="6" type="primary">nas-5</name>
    <name evidence="6" type="ORF">Tcan_16888</name>
</gene>
<keyword evidence="2 3" id="KW-0482">Metalloprotease</keyword>
<dbReference type="MEROPS" id="M12.A45"/>
<dbReference type="EC" id="3.4.24.-" evidence="3"/>
<evidence type="ECO:0000256" key="1">
    <source>
        <dbReference type="ARBA" id="ARBA00023157"/>
    </source>
</evidence>
<dbReference type="GO" id="GO:0006508">
    <property type="term" value="P:proteolysis"/>
    <property type="evidence" value="ECO:0007669"/>
    <property type="project" value="UniProtKB-KW"/>
</dbReference>
<keyword evidence="3" id="KW-0732">Signal</keyword>
<accession>A0A0B2URW7</accession>
<reference evidence="6 7" key="1">
    <citation type="submission" date="2014-11" db="EMBL/GenBank/DDBJ databases">
        <title>Genetic blueprint of the zoonotic pathogen Toxocara canis.</title>
        <authorList>
            <person name="Zhu X.-Q."/>
            <person name="Korhonen P.K."/>
            <person name="Cai H."/>
            <person name="Young N.D."/>
            <person name="Nejsum P."/>
            <person name="von Samson-Himmelstjerna G."/>
            <person name="Boag P.R."/>
            <person name="Tan P."/>
            <person name="Li Q."/>
            <person name="Min J."/>
            <person name="Yang Y."/>
            <person name="Wang X."/>
            <person name="Fang X."/>
            <person name="Hall R.S."/>
            <person name="Hofmann A."/>
            <person name="Sternberg P.W."/>
            <person name="Jex A.R."/>
            <person name="Gasser R.B."/>
        </authorList>
    </citation>
    <scope>NUCLEOTIDE SEQUENCE [LARGE SCALE GENOMIC DNA]</scope>
    <source>
        <strain evidence="6">PN_DK_2014</strain>
    </source>
</reference>
<evidence type="ECO:0000256" key="3">
    <source>
        <dbReference type="RuleBase" id="RU361183"/>
    </source>
</evidence>
<keyword evidence="7" id="KW-1185">Reference proteome</keyword>
<comment type="cofactor">
    <cofactor evidence="2 3">
        <name>Zn(2+)</name>
        <dbReference type="ChEBI" id="CHEBI:29105"/>
    </cofactor>
    <text evidence="2 3">Binds 1 zinc ion per subunit.</text>
</comment>
<evidence type="ECO:0000256" key="4">
    <source>
        <dbReference type="SAM" id="MobiDB-lite"/>
    </source>
</evidence>
<dbReference type="Pfam" id="PF01400">
    <property type="entry name" value="Astacin"/>
    <property type="match status" value="1"/>
</dbReference>
<dbReference type="STRING" id="6265.A0A0B2URW7"/>
<organism evidence="6 7">
    <name type="scientific">Toxocara canis</name>
    <name type="common">Canine roundworm</name>
    <dbReference type="NCBI Taxonomy" id="6265"/>
    <lineage>
        <taxon>Eukaryota</taxon>
        <taxon>Metazoa</taxon>
        <taxon>Ecdysozoa</taxon>
        <taxon>Nematoda</taxon>
        <taxon>Chromadorea</taxon>
        <taxon>Rhabditida</taxon>
        <taxon>Spirurina</taxon>
        <taxon>Ascaridomorpha</taxon>
        <taxon>Ascaridoidea</taxon>
        <taxon>Toxocaridae</taxon>
        <taxon>Toxocara</taxon>
    </lineage>
</organism>
<feature type="chain" id="PRO_5005110101" description="Metalloendopeptidase" evidence="3">
    <location>
        <begin position="26"/>
        <end position="314"/>
    </location>
</feature>
<keyword evidence="2 3" id="KW-0862">Zinc</keyword>
<evidence type="ECO:0000259" key="5">
    <source>
        <dbReference type="PROSITE" id="PS51864"/>
    </source>
</evidence>
<dbReference type="InterPro" id="IPR006026">
    <property type="entry name" value="Peptidase_Metallo"/>
</dbReference>
<dbReference type="EMBL" id="JPKZ01004122">
    <property type="protein sequence ID" value="KHN71989.1"/>
    <property type="molecule type" value="Genomic_DNA"/>
</dbReference>
<name>A0A0B2URW7_TOXCA</name>
<dbReference type="PROSITE" id="PS51864">
    <property type="entry name" value="ASTACIN"/>
    <property type="match status" value="1"/>
</dbReference>
<dbReference type="PRINTS" id="PR00480">
    <property type="entry name" value="ASTACIN"/>
</dbReference>
<evidence type="ECO:0000313" key="6">
    <source>
        <dbReference type="EMBL" id="KHN71989.1"/>
    </source>
</evidence>